<feature type="region of interest" description="Disordered" evidence="1">
    <location>
        <begin position="228"/>
        <end position="269"/>
    </location>
</feature>
<keyword evidence="3" id="KW-1185">Reference proteome</keyword>
<organism evidence="2 3">
    <name type="scientific">Vigna mungo</name>
    <name type="common">Black gram</name>
    <name type="synonym">Phaseolus mungo</name>
    <dbReference type="NCBI Taxonomy" id="3915"/>
    <lineage>
        <taxon>Eukaryota</taxon>
        <taxon>Viridiplantae</taxon>
        <taxon>Streptophyta</taxon>
        <taxon>Embryophyta</taxon>
        <taxon>Tracheophyta</taxon>
        <taxon>Spermatophyta</taxon>
        <taxon>Magnoliopsida</taxon>
        <taxon>eudicotyledons</taxon>
        <taxon>Gunneridae</taxon>
        <taxon>Pentapetalae</taxon>
        <taxon>rosids</taxon>
        <taxon>fabids</taxon>
        <taxon>Fabales</taxon>
        <taxon>Fabaceae</taxon>
        <taxon>Papilionoideae</taxon>
        <taxon>50 kb inversion clade</taxon>
        <taxon>NPAAA clade</taxon>
        <taxon>indigoferoid/millettioid clade</taxon>
        <taxon>Phaseoleae</taxon>
        <taxon>Vigna</taxon>
    </lineage>
</organism>
<proteinExistence type="predicted"/>
<dbReference type="Proteomes" id="UP001374535">
    <property type="component" value="Chromosome 5"/>
</dbReference>
<reference evidence="2 3" key="1">
    <citation type="journal article" date="2023" name="Life. Sci Alliance">
        <title>Evolutionary insights into 3D genome organization and epigenetic landscape of Vigna mungo.</title>
        <authorList>
            <person name="Junaid A."/>
            <person name="Singh B."/>
            <person name="Bhatia S."/>
        </authorList>
    </citation>
    <scope>NUCLEOTIDE SEQUENCE [LARGE SCALE GENOMIC DNA]</scope>
    <source>
        <strain evidence="2">Urdbean</strain>
    </source>
</reference>
<sequence length="269" mass="29973">MYSAQRNSAIRPHRYSTIRLCRYSAIRPHSYSSIDLEGTRLFGLPGIQPVGLATIWPHRFCLLGSSPGTPGSRTTNHVYWEVLQELMGHGRSILSTGKFSRNSWVMDNQSRLLGDGQFCLLGSSPGTPGSRTTNHVYWEVLQELLGHGRSITFTGMFSKNSWAIDGQFRLLGSSLGTPRPRATNLVYWEILQELLGHGQPFMPTGRLGGHNVQCDIKAERAFCRYLPSPPGRRLSGQSLKITERGPGRKKTSGKHSSSIGKRQNHVRKC</sequence>
<accession>A0AAQ3RVI2</accession>
<dbReference type="EMBL" id="CP144696">
    <property type="protein sequence ID" value="WVZ09459.1"/>
    <property type="molecule type" value="Genomic_DNA"/>
</dbReference>
<dbReference type="AlphaFoldDB" id="A0AAQ3RVI2"/>
<protein>
    <submittedName>
        <fullName evidence="2">Uncharacterized protein</fullName>
    </submittedName>
</protein>
<gene>
    <name evidence="2" type="ORF">V8G54_013989</name>
</gene>
<evidence type="ECO:0000313" key="3">
    <source>
        <dbReference type="Proteomes" id="UP001374535"/>
    </source>
</evidence>
<name>A0AAQ3RVI2_VIGMU</name>
<evidence type="ECO:0000313" key="2">
    <source>
        <dbReference type="EMBL" id="WVZ09459.1"/>
    </source>
</evidence>
<evidence type="ECO:0000256" key="1">
    <source>
        <dbReference type="SAM" id="MobiDB-lite"/>
    </source>
</evidence>